<dbReference type="STRING" id="633813.SAMN04488087_2229"/>
<keyword evidence="2" id="KW-1185">Reference proteome</keyword>
<evidence type="ECO:0000313" key="1">
    <source>
        <dbReference type="EMBL" id="SHK88395.1"/>
    </source>
</evidence>
<organism evidence="1 2">
    <name type="scientific">Rhodothermus profundi</name>
    <dbReference type="NCBI Taxonomy" id="633813"/>
    <lineage>
        <taxon>Bacteria</taxon>
        <taxon>Pseudomonadati</taxon>
        <taxon>Rhodothermota</taxon>
        <taxon>Rhodothermia</taxon>
        <taxon>Rhodothermales</taxon>
        <taxon>Rhodothermaceae</taxon>
        <taxon>Rhodothermus</taxon>
    </lineage>
</organism>
<accession>A0A1M6W4H5</accession>
<sequence>MPKISKNQRTDRGKNRQQVKMAKVIVAERKPNGQFRFRERIVPVDEVKQIAQAK</sequence>
<evidence type="ECO:0008006" key="3">
    <source>
        <dbReference type="Google" id="ProtNLM"/>
    </source>
</evidence>
<gene>
    <name evidence="1" type="ORF">SAMN04488087_2229</name>
</gene>
<dbReference type="OrthoDB" id="1494985at2"/>
<protein>
    <recommendedName>
        <fullName evidence="3">DUF4295 domain-containing protein</fullName>
    </recommendedName>
</protein>
<dbReference type="Proteomes" id="UP000185812">
    <property type="component" value="Unassembled WGS sequence"/>
</dbReference>
<dbReference type="EMBL" id="FRAU01000007">
    <property type="protein sequence ID" value="SHK88395.1"/>
    <property type="molecule type" value="Genomic_DNA"/>
</dbReference>
<dbReference type="AlphaFoldDB" id="A0A1M6W4H5"/>
<proteinExistence type="predicted"/>
<dbReference type="RefSeq" id="WP_072716044.1">
    <property type="nucleotide sequence ID" value="NZ_FRAU01000007.1"/>
</dbReference>
<evidence type="ECO:0000313" key="2">
    <source>
        <dbReference type="Proteomes" id="UP000185812"/>
    </source>
</evidence>
<reference evidence="2" key="1">
    <citation type="submission" date="2016-11" db="EMBL/GenBank/DDBJ databases">
        <authorList>
            <person name="Varghese N."/>
            <person name="Submissions S."/>
        </authorList>
    </citation>
    <scope>NUCLEOTIDE SEQUENCE [LARGE SCALE GENOMIC DNA]</scope>
    <source>
        <strain evidence="2">DSM 22212</strain>
    </source>
</reference>
<name>A0A1M6W4H5_9BACT</name>